<dbReference type="InterPro" id="IPR029058">
    <property type="entry name" value="AB_hydrolase_fold"/>
</dbReference>
<proteinExistence type="predicted"/>
<dbReference type="RefSeq" id="WP_121990128.1">
    <property type="nucleotide sequence ID" value="NZ_OUNR01000017.1"/>
</dbReference>
<reference evidence="4" key="1">
    <citation type="submission" date="2018-04" db="EMBL/GenBank/DDBJ databases">
        <authorList>
            <person name="Lucker S."/>
            <person name="Sakoula D."/>
        </authorList>
    </citation>
    <scope>NUCLEOTIDE SEQUENCE [LARGE SCALE GENOMIC DNA]</scope>
</reference>
<organism evidence="3 4">
    <name type="scientific">Nitrospira lenta</name>
    <dbReference type="NCBI Taxonomy" id="1436998"/>
    <lineage>
        <taxon>Bacteria</taxon>
        <taxon>Pseudomonadati</taxon>
        <taxon>Nitrospirota</taxon>
        <taxon>Nitrospiria</taxon>
        <taxon>Nitrospirales</taxon>
        <taxon>Nitrospiraceae</taxon>
        <taxon>Nitrospira</taxon>
    </lineage>
</organism>
<dbReference type="InterPro" id="IPR050266">
    <property type="entry name" value="AB_hydrolase_sf"/>
</dbReference>
<dbReference type="AlphaFoldDB" id="A0A330L945"/>
<keyword evidence="1" id="KW-1133">Transmembrane helix</keyword>
<dbReference type="InterPro" id="IPR000073">
    <property type="entry name" value="AB_hydrolase_1"/>
</dbReference>
<sequence length="264" mass="28713">MQATLNGITLAYNDTGTGLPIVFLHAFPLNRTMWAEQEAALSSRHRVITIDLRGHGESDAPLWHYSLDQAADDVHALLNHLSIRQALFVGLSMGGYILLAFYRIYANQVKGMVLADTKAQADTPEGKAGRFQMAQIAYKQGPSAIADIMLPKLLSPATIQSRPEIVQRVRAMIEGNQISGIAGDLMAMAERPDSVPFLKQISCPTQIIVGELDHATPPADAKLMAEQIPNAKLAIIPNAAHLANLEQPEAFTRLIAEFQSGLKN</sequence>
<dbReference type="Gene3D" id="3.40.50.1820">
    <property type="entry name" value="alpha/beta hydrolase"/>
    <property type="match status" value="1"/>
</dbReference>
<dbReference type="Pfam" id="PF00561">
    <property type="entry name" value="Abhydrolase_1"/>
    <property type="match status" value="1"/>
</dbReference>
<keyword evidence="1" id="KW-0812">Transmembrane</keyword>
<evidence type="ECO:0000256" key="1">
    <source>
        <dbReference type="SAM" id="Phobius"/>
    </source>
</evidence>
<dbReference type="OrthoDB" id="9776853at2"/>
<dbReference type="PRINTS" id="PR00412">
    <property type="entry name" value="EPOXHYDRLASE"/>
</dbReference>
<keyword evidence="4" id="KW-1185">Reference proteome</keyword>
<dbReference type="InterPro" id="IPR000639">
    <property type="entry name" value="Epox_hydrolase-like"/>
</dbReference>
<dbReference type="EMBL" id="OUNR01000017">
    <property type="protein sequence ID" value="SPP65915.1"/>
    <property type="molecule type" value="Genomic_DNA"/>
</dbReference>
<protein>
    <submittedName>
        <fullName evidence="3">Putative 3-oxoadipate enol-lactonase</fullName>
        <ecNumber evidence="3">3.1.1.24</ecNumber>
    </submittedName>
</protein>
<dbReference type="PANTHER" id="PTHR43798">
    <property type="entry name" value="MONOACYLGLYCEROL LIPASE"/>
    <property type="match status" value="1"/>
</dbReference>
<dbReference type="SUPFAM" id="SSF53474">
    <property type="entry name" value="alpha/beta-Hydrolases"/>
    <property type="match status" value="1"/>
</dbReference>
<dbReference type="GO" id="GO:0047570">
    <property type="term" value="F:3-oxoadipate enol-lactonase activity"/>
    <property type="evidence" value="ECO:0007669"/>
    <property type="project" value="UniProtKB-EC"/>
</dbReference>
<feature type="transmembrane region" description="Helical" evidence="1">
    <location>
        <begin position="86"/>
        <end position="105"/>
    </location>
</feature>
<dbReference type="Proteomes" id="UP000248168">
    <property type="component" value="Unassembled WGS sequence"/>
</dbReference>
<evidence type="ECO:0000313" key="3">
    <source>
        <dbReference type="EMBL" id="SPP65915.1"/>
    </source>
</evidence>
<dbReference type="EC" id="3.1.1.24" evidence="3"/>
<keyword evidence="3" id="KW-0378">Hydrolase</keyword>
<feature type="domain" description="AB hydrolase-1" evidence="2">
    <location>
        <begin position="20"/>
        <end position="247"/>
    </location>
</feature>
<evidence type="ECO:0000313" key="4">
    <source>
        <dbReference type="Proteomes" id="UP000248168"/>
    </source>
</evidence>
<gene>
    <name evidence="3" type="ORF">NITLEN_40388</name>
</gene>
<accession>A0A330L945</accession>
<evidence type="ECO:0000259" key="2">
    <source>
        <dbReference type="Pfam" id="PF00561"/>
    </source>
</evidence>
<dbReference type="InParanoid" id="A0A330L945"/>
<keyword evidence="1" id="KW-0472">Membrane</keyword>
<name>A0A330L945_9BACT</name>
<dbReference type="PRINTS" id="PR00111">
    <property type="entry name" value="ABHYDROLASE"/>
</dbReference>